<evidence type="ECO:0000313" key="1">
    <source>
        <dbReference type="EMBL" id="EQC29188.1"/>
    </source>
</evidence>
<keyword evidence="2" id="KW-1185">Reference proteome</keyword>
<evidence type="ECO:0000313" key="2">
    <source>
        <dbReference type="Proteomes" id="UP000030762"/>
    </source>
</evidence>
<protein>
    <submittedName>
        <fullName evidence="1">Uncharacterized protein</fullName>
    </submittedName>
</protein>
<dbReference type="EMBL" id="JH767186">
    <property type="protein sequence ID" value="EQC29188.1"/>
    <property type="molecule type" value="Genomic_DNA"/>
</dbReference>
<dbReference type="OMA" id="CHRDAQA"/>
<reference evidence="1 2" key="1">
    <citation type="submission" date="2012-04" db="EMBL/GenBank/DDBJ databases">
        <title>The Genome Sequence of Saprolegnia declina VS20.</title>
        <authorList>
            <consortium name="The Broad Institute Genome Sequencing Platform"/>
            <person name="Russ C."/>
            <person name="Nusbaum C."/>
            <person name="Tyler B."/>
            <person name="van West P."/>
            <person name="Dieguez-Uribeondo J."/>
            <person name="de Bruijn I."/>
            <person name="Tripathy S."/>
            <person name="Jiang R."/>
            <person name="Young S.K."/>
            <person name="Zeng Q."/>
            <person name="Gargeya S."/>
            <person name="Fitzgerald M."/>
            <person name="Haas B."/>
            <person name="Abouelleil A."/>
            <person name="Alvarado L."/>
            <person name="Arachchi H.M."/>
            <person name="Berlin A."/>
            <person name="Chapman S.B."/>
            <person name="Goldberg J."/>
            <person name="Griggs A."/>
            <person name="Gujja S."/>
            <person name="Hansen M."/>
            <person name="Howarth C."/>
            <person name="Imamovic A."/>
            <person name="Larimer J."/>
            <person name="McCowen C."/>
            <person name="Montmayeur A."/>
            <person name="Murphy C."/>
            <person name="Neiman D."/>
            <person name="Pearson M."/>
            <person name="Priest M."/>
            <person name="Roberts A."/>
            <person name="Saif S."/>
            <person name="Shea T."/>
            <person name="Sisk P."/>
            <person name="Sykes S."/>
            <person name="Wortman J."/>
            <person name="Nusbaum C."/>
            <person name="Birren B."/>
        </authorList>
    </citation>
    <scope>NUCLEOTIDE SEQUENCE [LARGE SCALE GENOMIC DNA]</scope>
    <source>
        <strain evidence="1 2">VS20</strain>
    </source>
</reference>
<accession>T0RAI0</accession>
<dbReference type="GeneID" id="19953789"/>
<dbReference type="AlphaFoldDB" id="T0RAI0"/>
<dbReference type="VEuPathDB" id="FungiDB:SDRG_13062"/>
<organism evidence="1 2">
    <name type="scientific">Saprolegnia diclina (strain VS20)</name>
    <dbReference type="NCBI Taxonomy" id="1156394"/>
    <lineage>
        <taxon>Eukaryota</taxon>
        <taxon>Sar</taxon>
        <taxon>Stramenopiles</taxon>
        <taxon>Oomycota</taxon>
        <taxon>Saprolegniomycetes</taxon>
        <taxon>Saprolegniales</taxon>
        <taxon>Saprolegniaceae</taxon>
        <taxon>Saprolegnia</taxon>
    </lineage>
</organism>
<dbReference type="Proteomes" id="UP000030762">
    <property type="component" value="Unassembled WGS sequence"/>
</dbReference>
<proteinExistence type="predicted"/>
<dbReference type="InParanoid" id="T0RAI0"/>
<gene>
    <name evidence="1" type="ORF">SDRG_13062</name>
</gene>
<dbReference type="OrthoDB" id="77279at2759"/>
<dbReference type="RefSeq" id="XP_008617366.1">
    <property type="nucleotide sequence ID" value="XM_008619144.1"/>
</dbReference>
<sequence>MALPDRLFCGFQACTICGLLFASSYQRHNKQDGQKVIRCFPHCCPQHTTRRSCGTSLVVEVGGEYSAEEAAAFQAFARFESSSTTELTIGSLLDVAESDLRQPGTMRGQWMRCHRDAQASMVVLWRTTLR</sequence>
<name>T0RAI0_SAPDV</name>
<dbReference type="STRING" id="1156394.T0RAI0"/>